<keyword evidence="2" id="KW-1185">Reference proteome</keyword>
<proteinExistence type="predicted"/>
<accession>A0AAE1H2A2</accession>
<name>A0AAE1H2A2_9NEOP</name>
<reference evidence="1" key="2">
    <citation type="journal article" date="2023" name="BMC Genomics">
        <title>Pest status, molecular evolution, and epigenetic factors derived from the genome assembly of Frankliniella fusca, a thysanopteran phytovirus vector.</title>
        <authorList>
            <person name="Catto M.A."/>
            <person name="Labadie P.E."/>
            <person name="Jacobson A.L."/>
            <person name="Kennedy G.G."/>
            <person name="Srinivasan R."/>
            <person name="Hunt B.G."/>
        </authorList>
    </citation>
    <scope>NUCLEOTIDE SEQUENCE</scope>
    <source>
        <strain evidence="1">PL_HMW_Pooled</strain>
    </source>
</reference>
<organism evidence="1 2">
    <name type="scientific">Frankliniella fusca</name>
    <dbReference type="NCBI Taxonomy" id="407009"/>
    <lineage>
        <taxon>Eukaryota</taxon>
        <taxon>Metazoa</taxon>
        <taxon>Ecdysozoa</taxon>
        <taxon>Arthropoda</taxon>
        <taxon>Hexapoda</taxon>
        <taxon>Insecta</taxon>
        <taxon>Pterygota</taxon>
        <taxon>Neoptera</taxon>
        <taxon>Paraneoptera</taxon>
        <taxon>Thysanoptera</taxon>
        <taxon>Terebrantia</taxon>
        <taxon>Thripoidea</taxon>
        <taxon>Thripidae</taxon>
        <taxon>Frankliniella</taxon>
    </lineage>
</organism>
<dbReference type="EMBL" id="JAHWGI010000292">
    <property type="protein sequence ID" value="KAK3912285.1"/>
    <property type="molecule type" value="Genomic_DNA"/>
</dbReference>
<gene>
    <name evidence="1" type="ORF">KUF71_021855</name>
</gene>
<protein>
    <submittedName>
        <fullName evidence="1">tRNA-guanine(15) transglycosylase</fullName>
    </submittedName>
</protein>
<evidence type="ECO:0000313" key="1">
    <source>
        <dbReference type="EMBL" id="KAK3912285.1"/>
    </source>
</evidence>
<dbReference type="Proteomes" id="UP001219518">
    <property type="component" value="Unassembled WGS sequence"/>
</dbReference>
<evidence type="ECO:0000313" key="2">
    <source>
        <dbReference type="Proteomes" id="UP001219518"/>
    </source>
</evidence>
<reference evidence="1" key="1">
    <citation type="submission" date="2021-07" db="EMBL/GenBank/DDBJ databases">
        <authorList>
            <person name="Catto M.A."/>
            <person name="Jacobson A."/>
            <person name="Kennedy G."/>
            <person name="Labadie P."/>
            <person name="Hunt B.G."/>
            <person name="Srinivasan R."/>
        </authorList>
    </citation>
    <scope>NUCLEOTIDE SEQUENCE</scope>
    <source>
        <strain evidence="1">PL_HMW_Pooled</strain>
        <tissue evidence="1">Head</tissue>
    </source>
</reference>
<sequence length="162" mass="17830">MGGSGCSAAILFFQACIRQDFLTIMKTLVKVAVGLAAANGLLIAAKYGRTQHELKDATWFRESVLKVAQHEGIHNLIGPPPLELGDASRFPGNQYEPLKEVTPEPVAIVEVPVKGSVGEGNIRMYLNFLVPIEQVRKDINAWNLALLEVQIGKNKEHRFLIN</sequence>
<dbReference type="AlphaFoldDB" id="A0AAE1H2A2"/>
<comment type="caution">
    <text evidence="1">The sequence shown here is derived from an EMBL/GenBank/DDBJ whole genome shotgun (WGS) entry which is preliminary data.</text>
</comment>